<evidence type="ECO:0000313" key="4">
    <source>
        <dbReference type="Proteomes" id="UP000323506"/>
    </source>
</evidence>
<sequence length="250" mass="29413">MISIDKLPTKEFLSRRGLHFNNLERSCPWCNGDSEKLEHLFFGCKFIKGFWKRIFKWWNIKWFPVEGFFYLWLISVTATCWSTWLARNELVFDYKYTSMNDLVFQSKLRALMWVRTVNEDLRVEERLWWICPIGRVRFYAWIGGILRDEDGVARAVFSGSVATKDSCAAEVEAIIIALDMFTAMEWLSKSSLSIELGSKEVFCWIENQGLQPWQLYPCLKDIDSRLKSIELAFTLAVAGIRRPGLFKAWW</sequence>
<evidence type="ECO:0000256" key="1">
    <source>
        <dbReference type="SAM" id="Phobius"/>
    </source>
</evidence>
<feature type="domain" description="Reverse transcriptase zinc-binding" evidence="2">
    <location>
        <begin position="5"/>
        <end position="51"/>
    </location>
</feature>
<protein>
    <recommendedName>
        <fullName evidence="2">Reverse transcriptase zinc-binding domain-containing protein</fullName>
    </recommendedName>
</protein>
<keyword evidence="1" id="KW-1133">Transmembrane helix</keyword>
<reference evidence="3 4" key="1">
    <citation type="submission" date="2019-06" db="EMBL/GenBank/DDBJ databases">
        <title>WGS assembly of Gossypium darwinii.</title>
        <authorList>
            <person name="Chen Z.J."/>
            <person name="Sreedasyam A."/>
            <person name="Ando A."/>
            <person name="Song Q."/>
            <person name="De L."/>
            <person name="Hulse-Kemp A."/>
            <person name="Ding M."/>
            <person name="Ye W."/>
            <person name="Kirkbride R."/>
            <person name="Jenkins J."/>
            <person name="Plott C."/>
            <person name="Lovell J."/>
            <person name="Lin Y.-M."/>
            <person name="Vaughn R."/>
            <person name="Liu B."/>
            <person name="Li W."/>
            <person name="Simpson S."/>
            <person name="Scheffler B."/>
            <person name="Saski C."/>
            <person name="Grover C."/>
            <person name="Hu G."/>
            <person name="Conover J."/>
            <person name="Carlson J."/>
            <person name="Shu S."/>
            <person name="Boston L."/>
            <person name="Williams M."/>
            <person name="Peterson D."/>
            <person name="Mcgee K."/>
            <person name="Jones D."/>
            <person name="Wendel J."/>
            <person name="Stelly D."/>
            <person name="Grimwood J."/>
            <person name="Schmutz J."/>
        </authorList>
    </citation>
    <scope>NUCLEOTIDE SEQUENCE [LARGE SCALE GENOMIC DNA]</scope>
    <source>
        <strain evidence="3">1808015.09</strain>
    </source>
</reference>
<evidence type="ECO:0000259" key="2">
    <source>
        <dbReference type="Pfam" id="PF13966"/>
    </source>
</evidence>
<dbReference type="InterPro" id="IPR026960">
    <property type="entry name" value="RVT-Znf"/>
</dbReference>
<evidence type="ECO:0000313" key="3">
    <source>
        <dbReference type="EMBL" id="TYH05232.1"/>
    </source>
</evidence>
<dbReference type="Pfam" id="PF13966">
    <property type="entry name" value="zf-RVT"/>
    <property type="match status" value="1"/>
</dbReference>
<name>A0A5D2FIE9_GOSDA</name>
<dbReference type="AlphaFoldDB" id="A0A5D2FIE9"/>
<gene>
    <name evidence="3" type="ORF">ES288_A08G067300v1</name>
</gene>
<keyword evidence="1" id="KW-0472">Membrane</keyword>
<dbReference type="EMBL" id="CM017695">
    <property type="protein sequence ID" value="TYH05232.1"/>
    <property type="molecule type" value="Genomic_DNA"/>
</dbReference>
<keyword evidence="1" id="KW-0812">Transmembrane</keyword>
<proteinExistence type="predicted"/>
<dbReference type="Proteomes" id="UP000323506">
    <property type="component" value="Chromosome A08"/>
</dbReference>
<feature type="transmembrane region" description="Helical" evidence="1">
    <location>
        <begin position="67"/>
        <end position="86"/>
    </location>
</feature>
<organism evidence="3 4">
    <name type="scientific">Gossypium darwinii</name>
    <name type="common">Darwin's cotton</name>
    <name type="synonym">Gossypium barbadense var. darwinii</name>
    <dbReference type="NCBI Taxonomy" id="34276"/>
    <lineage>
        <taxon>Eukaryota</taxon>
        <taxon>Viridiplantae</taxon>
        <taxon>Streptophyta</taxon>
        <taxon>Embryophyta</taxon>
        <taxon>Tracheophyta</taxon>
        <taxon>Spermatophyta</taxon>
        <taxon>Magnoliopsida</taxon>
        <taxon>eudicotyledons</taxon>
        <taxon>Gunneridae</taxon>
        <taxon>Pentapetalae</taxon>
        <taxon>rosids</taxon>
        <taxon>malvids</taxon>
        <taxon>Malvales</taxon>
        <taxon>Malvaceae</taxon>
        <taxon>Malvoideae</taxon>
        <taxon>Gossypium</taxon>
    </lineage>
</organism>
<accession>A0A5D2FIE9</accession>
<keyword evidence="4" id="KW-1185">Reference proteome</keyword>